<dbReference type="InterPro" id="IPR002372">
    <property type="entry name" value="PQQ_rpt_dom"/>
</dbReference>
<comment type="caution">
    <text evidence="3">The sequence shown here is derived from an EMBL/GenBank/DDBJ whole genome shotgun (WGS) entry which is preliminary data.</text>
</comment>
<dbReference type="PANTHER" id="PTHR34512">
    <property type="entry name" value="CELL SURFACE PROTEIN"/>
    <property type="match status" value="1"/>
</dbReference>
<dbReference type="AlphaFoldDB" id="A0A5M6D8M6"/>
<dbReference type="InterPro" id="IPR015943">
    <property type="entry name" value="WD40/YVTN_repeat-like_dom_sf"/>
</dbReference>
<keyword evidence="1" id="KW-0732">Signal</keyword>
<proteinExistence type="predicted"/>
<dbReference type="SUPFAM" id="SSF50998">
    <property type="entry name" value="Quinoprotein alcohol dehydrogenase-like"/>
    <property type="match status" value="1"/>
</dbReference>
<feature type="chain" id="PRO_5024313107" evidence="1">
    <location>
        <begin position="33"/>
        <end position="460"/>
    </location>
</feature>
<feature type="domain" description="Pyrrolo-quinoline quinone repeat" evidence="2">
    <location>
        <begin position="124"/>
        <end position="247"/>
    </location>
</feature>
<evidence type="ECO:0000313" key="4">
    <source>
        <dbReference type="Proteomes" id="UP000324479"/>
    </source>
</evidence>
<keyword evidence="4" id="KW-1185">Reference proteome</keyword>
<protein>
    <submittedName>
        <fullName evidence="3">PQQ-binding-like beta-propeller repeat protein</fullName>
    </submittedName>
</protein>
<organism evidence="3 4">
    <name type="scientific">Roseiconus nitratireducens</name>
    <dbReference type="NCBI Taxonomy" id="2605748"/>
    <lineage>
        <taxon>Bacteria</taxon>
        <taxon>Pseudomonadati</taxon>
        <taxon>Planctomycetota</taxon>
        <taxon>Planctomycetia</taxon>
        <taxon>Pirellulales</taxon>
        <taxon>Pirellulaceae</taxon>
        <taxon>Roseiconus</taxon>
    </lineage>
</organism>
<dbReference type="PANTHER" id="PTHR34512:SF30">
    <property type="entry name" value="OUTER MEMBRANE PROTEIN ASSEMBLY FACTOR BAMB"/>
    <property type="match status" value="1"/>
</dbReference>
<accession>A0A5M6D8M6</accession>
<evidence type="ECO:0000256" key="1">
    <source>
        <dbReference type="SAM" id="SignalP"/>
    </source>
</evidence>
<dbReference type="Gene3D" id="2.130.10.10">
    <property type="entry name" value="YVTN repeat-like/Quinoprotein amine dehydrogenase"/>
    <property type="match status" value="2"/>
</dbReference>
<sequence>MILLRHRFGFFSLATATMVAVFSASGAGTATADQWSQFRGSRMDGVAEPTHPIRWDESENVAWKVDIPGEGWSCPVVWDDRVFVTSAVPIDTAGADSATEPEAYRGGGGRLRDDLTEVTYRWEVFCLDAESGRTLWRQTAREGRPTIPRHSSNTYATETPVTDGQHVYAYFGMMGLYCFDFDGQLIWSKDFGSYDMRAGWGTSSSPILFGEQLFLQIDNDEQSFLVAVDKATGEENWRVDRDEKSQYSSPIIWSNRERDELIVGGMVYRSYDPQTGKQLWQLDMDKGRSSATPLAIGDRLYVGTEFRNRGGADDGGGFLFAIKPGGSGDLTPSGDVTESEWVQWKMPRSGIQMASPVACQGYLYLLERRSGVVHCVNAETGQEVYRFRLPGARAFWASPWTSGDKVFCVDTGGTTYVLSAGPEFEVVATNEIDQQTWSSPAVVDGAIYFRTASTLYCIRN</sequence>
<evidence type="ECO:0000259" key="2">
    <source>
        <dbReference type="Pfam" id="PF13360"/>
    </source>
</evidence>
<dbReference type="InterPro" id="IPR011047">
    <property type="entry name" value="Quinoprotein_ADH-like_sf"/>
</dbReference>
<name>A0A5M6D8M6_9BACT</name>
<evidence type="ECO:0000313" key="3">
    <source>
        <dbReference type="EMBL" id="KAA5542259.1"/>
    </source>
</evidence>
<feature type="domain" description="Pyrrolo-quinoline quinone repeat" evidence="2">
    <location>
        <begin position="344"/>
        <end position="420"/>
    </location>
</feature>
<feature type="signal peptide" evidence="1">
    <location>
        <begin position="1"/>
        <end position="32"/>
    </location>
</feature>
<dbReference type="EMBL" id="VWOX01000008">
    <property type="protein sequence ID" value="KAA5542259.1"/>
    <property type="molecule type" value="Genomic_DNA"/>
</dbReference>
<dbReference type="Proteomes" id="UP000324479">
    <property type="component" value="Unassembled WGS sequence"/>
</dbReference>
<gene>
    <name evidence="3" type="ORF">FYK55_15775</name>
</gene>
<dbReference type="Pfam" id="PF13360">
    <property type="entry name" value="PQQ_2"/>
    <property type="match status" value="2"/>
</dbReference>
<reference evidence="3 4" key="1">
    <citation type="submission" date="2019-08" db="EMBL/GenBank/DDBJ databases">
        <authorList>
            <person name="Dhanesh K."/>
            <person name="Kumar G."/>
            <person name="Sasikala C."/>
            <person name="Venkata Ramana C."/>
        </authorList>
    </citation>
    <scope>NUCLEOTIDE SEQUENCE [LARGE SCALE GENOMIC DNA]</scope>
    <source>
        <strain evidence="3 4">JC645</strain>
    </source>
</reference>